<organism evidence="1 2">
    <name type="scientific">Artemisia annua</name>
    <name type="common">Sweet wormwood</name>
    <dbReference type="NCBI Taxonomy" id="35608"/>
    <lineage>
        <taxon>Eukaryota</taxon>
        <taxon>Viridiplantae</taxon>
        <taxon>Streptophyta</taxon>
        <taxon>Embryophyta</taxon>
        <taxon>Tracheophyta</taxon>
        <taxon>Spermatophyta</taxon>
        <taxon>Magnoliopsida</taxon>
        <taxon>eudicotyledons</taxon>
        <taxon>Gunneridae</taxon>
        <taxon>Pentapetalae</taxon>
        <taxon>asterids</taxon>
        <taxon>campanulids</taxon>
        <taxon>Asterales</taxon>
        <taxon>Asteraceae</taxon>
        <taxon>Asteroideae</taxon>
        <taxon>Anthemideae</taxon>
        <taxon>Artemisiinae</taxon>
        <taxon>Artemisia</taxon>
    </lineage>
</organism>
<dbReference type="PANTHER" id="PTHR31569">
    <property type="entry name" value="SWIM-TYPE DOMAIN-CONTAINING PROTEIN"/>
    <property type="match status" value="1"/>
</dbReference>
<reference evidence="1 2" key="1">
    <citation type="journal article" date="2018" name="Mol. Plant">
        <title>The genome of Artemisia annua provides insight into the evolution of Asteraceae family and artemisinin biosynthesis.</title>
        <authorList>
            <person name="Shen Q."/>
            <person name="Zhang L."/>
            <person name="Liao Z."/>
            <person name="Wang S."/>
            <person name="Yan T."/>
            <person name="Shi P."/>
            <person name="Liu M."/>
            <person name="Fu X."/>
            <person name="Pan Q."/>
            <person name="Wang Y."/>
            <person name="Lv Z."/>
            <person name="Lu X."/>
            <person name="Zhang F."/>
            <person name="Jiang W."/>
            <person name="Ma Y."/>
            <person name="Chen M."/>
            <person name="Hao X."/>
            <person name="Li L."/>
            <person name="Tang Y."/>
            <person name="Lv G."/>
            <person name="Zhou Y."/>
            <person name="Sun X."/>
            <person name="Brodelius P.E."/>
            <person name="Rose J.K.C."/>
            <person name="Tang K."/>
        </authorList>
    </citation>
    <scope>NUCLEOTIDE SEQUENCE [LARGE SCALE GENOMIC DNA]</scope>
    <source>
        <strain evidence="2">cv. Huhao1</strain>
        <tissue evidence="1">Leaf</tissue>
    </source>
</reference>
<comment type="caution">
    <text evidence="1">The sequence shown here is derived from an EMBL/GenBank/DDBJ whole genome shotgun (WGS) entry which is preliminary data.</text>
</comment>
<dbReference type="PANTHER" id="PTHR31569:SF4">
    <property type="entry name" value="SWIM-TYPE DOMAIN-CONTAINING PROTEIN"/>
    <property type="match status" value="1"/>
</dbReference>
<sequence length="143" mass="16539">MNCPFMLVGKYSWVYNGWTLSVISDEHNHSPARQMEAHPYARRLTPDEYQLVAKLTRENMEARNILSMLKKQNKDNVSTIKDIYNAQSKIRKAEKVGKTTMQVLMSLLHSNGYVHDYDTHPVTSKLEALFFVHPTFFFVTSIG</sequence>
<keyword evidence="2" id="KW-1185">Reference proteome</keyword>
<gene>
    <name evidence="1" type="ORF">CTI12_AA571550</name>
</gene>
<dbReference type="InterPro" id="IPR052579">
    <property type="entry name" value="Zinc_finger_SWIM"/>
</dbReference>
<protein>
    <submittedName>
        <fullName evidence="1">Protein FAR1-RELATED SEQUENCE 5</fullName>
    </submittedName>
</protein>
<accession>A0A2U1KRW7</accession>
<name>A0A2U1KRW7_ARTAN</name>
<dbReference type="EMBL" id="PKPP01014598">
    <property type="protein sequence ID" value="PWA39499.1"/>
    <property type="molecule type" value="Genomic_DNA"/>
</dbReference>
<evidence type="ECO:0000313" key="2">
    <source>
        <dbReference type="Proteomes" id="UP000245207"/>
    </source>
</evidence>
<dbReference type="Proteomes" id="UP000245207">
    <property type="component" value="Unassembled WGS sequence"/>
</dbReference>
<dbReference type="OrthoDB" id="2422440at2759"/>
<proteinExistence type="predicted"/>
<dbReference type="AlphaFoldDB" id="A0A2U1KRW7"/>
<evidence type="ECO:0000313" key="1">
    <source>
        <dbReference type="EMBL" id="PWA39499.1"/>
    </source>
</evidence>